<reference evidence="7 8" key="1">
    <citation type="submission" date="2020-04" db="EMBL/GenBank/DDBJ databases">
        <authorList>
            <person name="Alioto T."/>
            <person name="Alioto T."/>
            <person name="Gomez Garrido J."/>
        </authorList>
    </citation>
    <scope>NUCLEOTIDE SEQUENCE [LARGE SCALE GENOMIC DNA]</scope>
</reference>
<comment type="caution">
    <text evidence="7">The sequence shown here is derived from an EMBL/GenBank/DDBJ whole genome shotgun (WGS) entry which is preliminary data.</text>
</comment>
<dbReference type="OrthoDB" id="19501at2759"/>
<name>A0A8S1DQT0_9INSE</name>
<dbReference type="InterPro" id="IPR051093">
    <property type="entry name" value="Neuroligin/BSAL"/>
</dbReference>
<evidence type="ECO:0000259" key="6">
    <source>
        <dbReference type="Pfam" id="PF00135"/>
    </source>
</evidence>
<evidence type="ECO:0000256" key="2">
    <source>
        <dbReference type="ARBA" id="ARBA00022729"/>
    </source>
</evidence>
<dbReference type="InterPro" id="IPR002018">
    <property type="entry name" value="CarbesteraseB"/>
</dbReference>
<feature type="signal peptide" evidence="5">
    <location>
        <begin position="1"/>
        <end position="19"/>
    </location>
</feature>
<organism evidence="7 8">
    <name type="scientific">Cloeon dipterum</name>
    <dbReference type="NCBI Taxonomy" id="197152"/>
    <lineage>
        <taxon>Eukaryota</taxon>
        <taxon>Metazoa</taxon>
        <taxon>Ecdysozoa</taxon>
        <taxon>Arthropoda</taxon>
        <taxon>Hexapoda</taxon>
        <taxon>Insecta</taxon>
        <taxon>Pterygota</taxon>
        <taxon>Palaeoptera</taxon>
        <taxon>Ephemeroptera</taxon>
        <taxon>Pisciforma</taxon>
        <taxon>Baetidae</taxon>
        <taxon>Cloeon</taxon>
    </lineage>
</organism>
<dbReference type="InterPro" id="IPR019819">
    <property type="entry name" value="Carboxylesterase_B_CS"/>
</dbReference>
<dbReference type="PANTHER" id="PTHR43903">
    <property type="entry name" value="NEUROLIGIN"/>
    <property type="match status" value="1"/>
</dbReference>
<evidence type="ECO:0000256" key="1">
    <source>
        <dbReference type="ARBA" id="ARBA00005964"/>
    </source>
</evidence>
<keyword evidence="4" id="KW-0472">Membrane</keyword>
<keyword evidence="2 5" id="KW-0732">Signal</keyword>
<dbReference type="Proteomes" id="UP000494165">
    <property type="component" value="Unassembled WGS sequence"/>
</dbReference>
<dbReference type="PROSITE" id="PS00941">
    <property type="entry name" value="CARBOXYLESTERASE_B_2"/>
    <property type="match status" value="1"/>
</dbReference>
<feature type="chain" id="PRO_5035933261" description="Carboxylesterase type B domain-containing protein" evidence="5">
    <location>
        <begin position="20"/>
        <end position="630"/>
    </location>
</feature>
<proteinExistence type="inferred from homology"/>
<keyword evidence="3" id="KW-0325">Glycoprotein</keyword>
<dbReference type="SUPFAM" id="SSF53474">
    <property type="entry name" value="alpha/beta-Hydrolases"/>
    <property type="match status" value="1"/>
</dbReference>
<dbReference type="Gene3D" id="3.40.50.1820">
    <property type="entry name" value="alpha/beta hydrolase"/>
    <property type="match status" value="1"/>
</dbReference>
<evidence type="ECO:0000256" key="4">
    <source>
        <dbReference type="SAM" id="Phobius"/>
    </source>
</evidence>
<evidence type="ECO:0000256" key="5">
    <source>
        <dbReference type="SAM" id="SignalP"/>
    </source>
</evidence>
<gene>
    <name evidence="7" type="ORF">CLODIP_2_CD07639</name>
</gene>
<evidence type="ECO:0000313" key="8">
    <source>
        <dbReference type="Proteomes" id="UP000494165"/>
    </source>
</evidence>
<evidence type="ECO:0000256" key="3">
    <source>
        <dbReference type="ARBA" id="ARBA00023180"/>
    </source>
</evidence>
<dbReference type="AlphaFoldDB" id="A0A8S1DQT0"/>
<evidence type="ECO:0000313" key="7">
    <source>
        <dbReference type="EMBL" id="CAB3384529.1"/>
    </source>
</evidence>
<feature type="transmembrane region" description="Helical" evidence="4">
    <location>
        <begin position="595"/>
        <end position="615"/>
    </location>
</feature>
<comment type="similarity">
    <text evidence="1">Belongs to the type-B carboxylesterase/lipase family.</text>
</comment>
<keyword evidence="8" id="KW-1185">Reference proteome</keyword>
<keyword evidence="4" id="KW-1133">Transmembrane helix</keyword>
<protein>
    <recommendedName>
        <fullName evidence="6">Carboxylesterase type B domain-containing protein</fullName>
    </recommendedName>
</protein>
<accession>A0A8S1DQT0</accession>
<dbReference type="InterPro" id="IPR029058">
    <property type="entry name" value="AB_hydrolase_fold"/>
</dbReference>
<dbReference type="EMBL" id="CADEPI010000355">
    <property type="protein sequence ID" value="CAB3384529.1"/>
    <property type="molecule type" value="Genomic_DNA"/>
</dbReference>
<feature type="domain" description="Carboxylesterase type B" evidence="6">
    <location>
        <begin position="21"/>
        <end position="546"/>
    </location>
</feature>
<dbReference type="Pfam" id="PF00135">
    <property type="entry name" value="COesterase"/>
    <property type="match status" value="1"/>
</dbReference>
<sequence>MAFGVLVLVCVCFVRGISGQEPTVMLKQGAVKGLTRYAEFTRTPINTFLGIPYVEPPLGRLRFSTPERPKRWNTTLEAFDFKPACPQILDPPSDLPGLAVPASYSEDCLYINVWAPSVTSGGLRNYPVVVLFEGDEFVSGWPGRFPAEELASEGIVVVSASYRLNVFGFFYLGIKEARGNYGLLDQYFALLWVRENVAAFGGDPNAVTLVGHGAGAASALLHAGSPRTIGLFHRIIAMSGSPLAPWAGGEKGAASAMAASREIAKSLGCLKQNVAIALACLRNVPADQLLQAFQKLYNGGNWSEIPLPVSDSFLPENDRYLPEESRIALTKISVPILLGITSSDGIAALASINGLSQKGFQDLLNFAERVTIPGLITQMGLEKKQSLVREVVSHHYLSRARSGDAEALLAQIIKLYSDAMYHAPSHATANLLAQNLNSQPVYVYHLGKLPSIDGADFFHRTGINSSGASYGTDLIILMGQKLLAKVLGRQHWSVANDRVTNAVRRFWLNFIRQGNPTPNAYGYSTAWPRYLPTEGNFFSMENQQMRTEPLPSEGVSLWNNLLPKLNALHPEITTEKQIIQITQVGSSVGYKSTSLVLGVLSLVLGVLLVISLVVMKRRYGRYRDNAEDAF</sequence>
<keyword evidence="4" id="KW-0812">Transmembrane</keyword>